<gene>
    <name evidence="1" type="ORF">AVEN_204191_1</name>
</gene>
<protein>
    <submittedName>
        <fullName evidence="1">Uncharacterized protein</fullName>
    </submittedName>
</protein>
<evidence type="ECO:0000313" key="2">
    <source>
        <dbReference type="Proteomes" id="UP000499080"/>
    </source>
</evidence>
<dbReference type="EMBL" id="BGPR01179648">
    <property type="protein sequence ID" value="GBM58488.1"/>
    <property type="molecule type" value="Genomic_DNA"/>
</dbReference>
<name>A0A4Y2H180_ARAVE</name>
<organism evidence="1 2">
    <name type="scientific">Araneus ventricosus</name>
    <name type="common">Orbweaver spider</name>
    <name type="synonym">Epeira ventricosa</name>
    <dbReference type="NCBI Taxonomy" id="182803"/>
    <lineage>
        <taxon>Eukaryota</taxon>
        <taxon>Metazoa</taxon>
        <taxon>Ecdysozoa</taxon>
        <taxon>Arthropoda</taxon>
        <taxon>Chelicerata</taxon>
        <taxon>Arachnida</taxon>
        <taxon>Araneae</taxon>
        <taxon>Araneomorphae</taxon>
        <taxon>Entelegynae</taxon>
        <taxon>Araneoidea</taxon>
        <taxon>Araneidae</taxon>
        <taxon>Araneus</taxon>
    </lineage>
</organism>
<dbReference type="AlphaFoldDB" id="A0A4Y2H180"/>
<reference evidence="1 2" key="1">
    <citation type="journal article" date="2019" name="Sci. Rep.">
        <title>Orb-weaving spider Araneus ventricosus genome elucidates the spidroin gene catalogue.</title>
        <authorList>
            <person name="Kono N."/>
            <person name="Nakamura H."/>
            <person name="Ohtoshi R."/>
            <person name="Moran D.A.P."/>
            <person name="Shinohara A."/>
            <person name="Yoshida Y."/>
            <person name="Fujiwara M."/>
            <person name="Mori M."/>
            <person name="Tomita M."/>
            <person name="Arakawa K."/>
        </authorList>
    </citation>
    <scope>NUCLEOTIDE SEQUENCE [LARGE SCALE GENOMIC DNA]</scope>
</reference>
<evidence type="ECO:0000313" key="1">
    <source>
        <dbReference type="EMBL" id="GBM58488.1"/>
    </source>
</evidence>
<feature type="non-terminal residue" evidence="1">
    <location>
        <position position="106"/>
    </location>
</feature>
<comment type="caution">
    <text evidence="1">The sequence shown here is derived from an EMBL/GenBank/DDBJ whole genome shotgun (WGS) entry which is preliminary data.</text>
</comment>
<accession>A0A4Y2H180</accession>
<keyword evidence="2" id="KW-1185">Reference proteome</keyword>
<proteinExistence type="predicted"/>
<dbReference type="OrthoDB" id="66726at2759"/>
<dbReference type="Proteomes" id="UP000499080">
    <property type="component" value="Unassembled WGS sequence"/>
</dbReference>
<sequence>MDLEKILEACAIIGLDVCCFTFFYSIYKEGANCLKALKEAKQLEMNSELQKKLEDCGGTIPYAVISGKVKALSAPLRTEHFPFLRGVLQEKITNEFKVRWIPGLRV</sequence>